<dbReference type="STRING" id="1449350.OCH239_15230"/>
<dbReference type="EMBL" id="JALZ01000044">
    <property type="protein sequence ID" value="ETX12930.1"/>
    <property type="molecule type" value="Genomic_DNA"/>
</dbReference>
<accession>X7EAR1</accession>
<comment type="caution">
    <text evidence="2">The sequence shown here is derived from an EMBL/GenBank/DDBJ whole genome shotgun (WGS) entry which is preliminary data.</text>
</comment>
<keyword evidence="1" id="KW-0812">Transmembrane</keyword>
<keyword evidence="1" id="KW-0472">Membrane</keyword>
<keyword evidence="3" id="KW-1185">Reference proteome</keyword>
<evidence type="ECO:0000313" key="2">
    <source>
        <dbReference type="EMBL" id="ETX12930.1"/>
    </source>
</evidence>
<gene>
    <name evidence="2" type="ORF">OCH239_15230</name>
</gene>
<protein>
    <submittedName>
        <fullName evidence="2">Uncharacterized protein</fullName>
    </submittedName>
</protein>
<reference evidence="2 3" key="1">
    <citation type="submission" date="2014-01" db="EMBL/GenBank/DDBJ databases">
        <title>Roseivivax halodurans JCM 10272 Genome Sequencing.</title>
        <authorList>
            <person name="Lai Q."/>
            <person name="Li G."/>
            <person name="Shao Z."/>
        </authorList>
    </citation>
    <scope>NUCLEOTIDE SEQUENCE [LARGE SCALE GENOMIC DNA]</scope>
    <source>
        <strain evidence="2 3">JCM 10272</strain>
    </source>
</reference>
<feature type="transmembrane region" description="Helical" evidence="1">
    <location>
        <begin position="41"/>
        <end position="59"/>
    </location>
</feature>
<sequence length="113" mass="12564">MVSDSYSYPRDAISGWSPIFRRRGFLQFHCGLSPWSLASDLSVFLAMIAAVGRGYLLAVQEHFAAQKRRFSVLISRYRVALDFFSPACTRALPYRLDAIVLGHGAPSGKTSSF</sequence>
<evidence type="ECO:0000313" key="3">
    <source>
        <dbReference type="Proteomes" id="UP000022447"/>
    </source>
</evidence>
<proteinExistence type="predicted"/>
<organism evidence="2 3">
    <name type="scientific">Roseivivax halodurans JCM 10272</name>
    <dbReference type="NCBI Taxonomy" id="1449350"/>
    <lineage>
        <taxon>Bacteria</taxon>
        <taxon>Pseudomonadati</taxon>
        <taxon>Pseudomonadota</taxon>
        <taxon>Alphaproteobacteria</taxon>
        <taxon>Rhodobacterales</taxon>
        <taxon>Roseobacteraceae</taxon>
        <taxon>Roseivivax</taxon>
    </lineage>
</organism>
<evidence type="ECO:0000256" key="1">
    <source>
        <dbReference type="SAM" id="Phobius"/>
    </source>
</evidence>
<keyword evidence="1" id="KW-1133">Transmembrane helix</keyword>
<name>X7EAR1_9RHOB</name>
<dbReference type="eggNOG" id="COG0277">
    <property type="taxonomic scope" value="Bacteria"/>
</dbReference>
<dbReference type="Proteomes" id="UP000022447">
    <property type="component" value="Unassembled WGS sequence"/>
</dbReference>
<dbReference type="AlphaFoldDB" id="X7EAR1"/>